<feature type="compositionally biased region" description="Basic and acidic residues" evidence="1">
    <location>
        <begin position="49"/>
        <end position="73"/>
    </location>
</feature>
<dbReference type="EMBL" id="KZ805399">
    <property type="protein sequence ID" value="PVH99094.1"/>
    <property type="molecule type" value="Genomic_DNA"/>
</dbReference>
<evidence type="ECO:0000313" key="3">
    <source>
        <dbReference type="Proteomes" id="UP000244855"/>
    </source>
</evidence>
<organism evidence="2 3">
    <name type="scientific">Periconia macrospinosa</name>
    <dbReference type="NCBI Taxonomy" id="97972"/>
    <lineage>
        <taxon>Eukaryota</taxon>
        <taxon>Fungi</taxon>
        <taxon>Dikarya</taxon>
        <taxon>Ascomycota</taxon>
        <taxon>Pezizomycotina</taxon>
        <taxon>Dothideomycetes</taxon>
        <taxon>Pleosporomycetidae</taxon>
        <taxon>Pleosporales</taxon>
        <taxon>Massarineae</taxon>
        <taxon>Periconiaceae</taxon>
        <taxon>Periconia</taxon>
    </lineage>
</organism>
<reference evidence="2 3" key="1">
    <citation type="journal article" date="2018" name="Sci. Rep.">
        <title>Comparative genomics provides insights into the lifestyle and reveals functional heterogeneity of dark septate endophytic fungi.</title>
        <authorList>
            <person name="Knapp D.G."/>
            <person name="Nemeth J.B."/>
            <person name="Barry K."/>
            <person name="Hainaut M."/>
            <person name="Henrissat B."/>
            <person name="Johnson J."/>
            <person name="Kuo A."/>
            <person name="Lim J.H.P."/>
            <person name="Lipzen A."/>
            <person name="Nolan M."/>
            <person name="Ohm R.A."/>
            <person name="Tamas L."/>
            <person name="Grigoriev I.V."/>
            <person name="Spatafora J.W."/>
            <person name="Nagy L.G."/>
            <person name="Kovacs G.M."/>
        </authorList>
    </citation>
    <scope>NUCLEOTIDE SEQUENCE [LARGE SCALE GENOMIC DNA]</scope>
    <source>
        <strain evidence="2 3">DSE2036</strain>
    </source>
</reference>
<gene>
    <name evidence="2" type="ORF">DM02DRAFT_629653</name>
</gene>
<keyword evidence="3" id="KW-1185">Reference proteome</keyword>
<feature type="compositionally biased region" description="Polar residues" evidence="1">
    <location>
        <begin position="75"/>
        <end position="95"/>
    </location>
</feature>
<dbReference type="Proteomes" id="UP000244855">
    <property type="component" value="Unassembled WGS sequence"/>
</dbReference>
<name>A0A2V1DPK1_9PLEO</name>
<evidence type="ECO:0000313" key="2">
    <source>
        <dbReference type="EMBL" id="PVH99094.1"/>
    </source>
</evidence>
<dbReference type="OrthoDB" id="3786627at2759"/>
<sequence>MAPKNLIKEAFKNIYRQKSMNALRGRRGDTARSQTYSPTEPMRPKSAPLRREDSPGEESHMSGLMRNREREQTDETISATSQENEINSTPTSPESSVDKTEVHDDFYCFALEEVKGHLATIELSLAILEAFKGMSPCLDGIQMQLKGKKEKCEKNLAWLKVVRGQDSEMQVADVWGAHAGEEGKAAWL</sequence>
<proteinExistence type="predicted"/>
<evidence type="ECO:0000256" key="1">
    <source>
        <dbReference type="SAM" id="MobiDB-lite"/>
    </source>
</evidence>
<accession>A0A2V1DPK1</accession>
<dbReference type="AlphaFoldDB" id="A0A2V1DPK1"/>
<protein>
    <submittedName>
        <fullName evidence="2">Uncharacterized protein</fullName>
    </submittedName>
</protein>
<feature type="region of interest" description="Disordered" evidence="1">
    <location>
        <begin position="16"/>
        <end position="99"/>
    </location>
</feature>